<accession>A0A5C5ZK25</accession>
<evidence type="ECO:0000313" key="2">
    <source>
        <dbReference type="Proteomes" id="UP000315440"/>
    </source>
</evidence>
<keyword evidence="2" id="KW-1185">Reference proteome</keyword>
<organism evidence="1 2">
    <name type="scientific">Pseudobythopirellula maris</name>
    <dbReference type="NCBI Taxonomy" id="2527991"/>
    <lineage>
        <taxon>Bacteria</taxon>
        <taxon>Pseudomonadati</taxon>
        <taxon>Planctomycetota</taxon>
        <taxon>Planctomycetia</taxon>
        <taxon>Pirellulales</taxon>
        <taxon>Lacipirellulaceae</taxon>
        <taxon>Pseudobythopirellula</taxon>
    </lineage>
</organism>
<sequence>MRSAIDSIKTQYDGIIIECEDAEDESEDFYIGSVLSTNDEKVTLQHFDGLGTWEDAPSIIMLSDISLVQFDTPYVNTFWKYLAEPSAPKDNP</sequence>
<dbReference type="EMBL" id="SJPQ01000003">
    <property type="protein sequence ID" value="TWT87181.1"/>
    <property type="molecule type" value="Genomic_DNA"/>
</dbReference>
<name>A0A5C5ZK25_9BACT</name>
<protein>
    <submittedName>
        <fullName evidence="1">Uncharacterized protein</fullName>
    </submittedName>
</protein>
<dbReference type="Proteomes" id="UP000315440">
    <property type="component" value="Unassembled WGS sequence"/>
</dbReference>
<evidence type="ECO:0000313" key="1">
    <source>
        <dbReference type="EMBL" id="TWT87181.1"/>
    </source>
</evidence>
<reference evidence="1 2" key="1">
    <citation type="submission" date="2019-02" db="EMBL/GenBank/DDBJ databases">
        <title>Deep-cultivation of Planctomycetes and their phenomic and genomic characterization uncovers novel biology.</title>
        <authorList>
            <person name="Wiegand S."/>
            <person name="Jogler M."/>
            <person name="Boedeker C."/>
            <person name="Pinto D."/>
            <person name="Vollmers J."/>
            <person name="Rivas-Marin E."/>
            <person name="Kohn T."/>
            <person name="Peeters S.H."/>
            <person name="Heuer A."/>
            <person name="Rast P."/>
            <person name="Oberbeckmann S."/>
            <person name="Bunk B."/>
            <person name="Jeske O."/>
            <person name="Meyerdierks A."/>
            <person name="Storesund J.E."/>
            <person name="Kallscheuer N."/>
            <person name="Luecker S."/>
            <person name="Lage O.M."/>
            <person name="Pohl T."/>
            <person name="Merkel B.J."/>
            <person name="Hornburger P."/>
            <person name="Mueller R.-W."/>
            <person name="Bruemmer F."/>
            <person name="Labrenz M."/>
            <person name="Spormann A.M."/>
            <person name="Op Den Camp H."/>
            <person name="Overmann J."/>
            <person name="Amann R."/>
            <person name="Jetten M.S.M."/>
            <person name="Mascher T."/>
            <person name="Medema M.H."/>
            <person name="Devos D.P."/>
            <person name="Kaster A.-K."/>
            <person name="Ovreas L."/>
            <person name="Rohde M."/>
            <person name="Galperin M.Y."/>
            <person name="Jogler C."/>
        </authorList>
    </citation>
    <scope>NUCLEOTIDE SEQUENCE [LARGE SCALE GENOMIC DNA]</scope>
    <source>
        <strain evidence="1 2">Mal64</strain>
    </source>
</reference>
<proteinExistence type="predicted"/>
<gene>
    <name evidence="1" type="ORF">Mal64_27170</name>
</gene>
<dbReference type="AlphaFoldDB" id="A0A5C5ZK25"/>
<comment type="caution">
    <text evidence="1">The sequence shown here is derived from an EMBL/GenBank/DDBJ whole genome shotgun (WGS) entry which is preliminary data.</text>
</comment>